<feature type="compositionally biased region" description="Polar residues" evidence="1">
    <location>
        <begin position="915"/>
        <end position="924"/>
    </location>
</feature>
<feature type="compositionally biased region" description="Gly residues" evidence="1">
    <location>
        <begin position="1095"/>
        <end position="1110"/>
    </location>
</feature>
<feature type="compositionally biased region" description="Low complexity" evidence="1">
    <location>
        <begin position="893"/>
        <end position="905"/>
    </location>
</feature>
<dbReference type="Proteomes" id="UP000001887">
    <property type="component" value="Chromosome"/>
</dbReference>
<evidence type="ECO:0000256" key="2">
    <source>
        <dbReference type="SAM" id="Phobius"/>
    </source>
</evidence>
<feature type="compositionally biased region" description="Low complexity" evidence="1">
    <location>
        <begin position="1065"/>
        <end position="1089"/>
    </location>
</feature>
<name>D2R2N7_PIRSD</name>
<feature type="transmembrane region" description="Helical" evidence="2">
    <location>
        <begin position="166"/>
        <end position="186"/>
    </location>
</feature>
<protein>
    <submittedName>
        <fullName evidence="3">Uncharacterized protein</fullName>
    </submittedName>
</protein>
<keyword evidence="2" id="KW-0472">Membrane</keyword>
<accession>D2R2N7</accession>
<feature type="compositionally biased region" description="Low complexity" evidence="1">
    <location>
        <begin position="1018"/>
        <end position="1030"/>
    </location>
</feature>
<feature type="compositionally biased region" description="Low complexity" evidence="1">
    <location>
        <begin position="1111"/>
        <end position="1129"/>
    </location>
</feature>
<feature type="compositionally biased region" description="Low complexity" evidence="1">
    <location>
        <begin position="932"/>
        <end position="941"/>
    </location>
</feature>
<feature type="compositionally biased region" description="Basic and acidic residues" evidence="1">
    <location>
        <begin position="1288"/>
        <end position="1302"/>
    </location>
</feature>
<feature type="compositionally biased region" description="Low complexity" evidence="1">
    <location>
        <begin position="696"/>
        <end position="711"/>
    </location>
</feature>
<feature type="region of interest" description="Disordered" evidence="1">
    <location>
        <begin position="555"/>
        <end position="1239"/>
    </location>
</feature>
<feature type="compositionally biased region" description="Polar residues" evidence="1">
    <location>
        <begin position="983"/>
        <end position="992"/>
    </location>
</feature>
<dbReference type="HOGENOM" id="CLU_262371_0_0_0"/>
<feature type="compositionally biased region" description="Polar residues" evidence="1">
    <location>
        <begin position="865"/>
        <end position="892"/>
    </location>
</feature>
<feature type="compositionally biased region" description="Polar residues" evidence="1">
    <location>
        <begin position="591"/>
        <end position="607"/>
    </location>
</feature>
<dbReference type="eggNOG" id="COG3266">
    <property type="taxonomic scope" value="Bacteria"/>
</dbReference>
<keyword evidence="2" id="KW-1133">Transmembrane helix</keyword>
<gene>
    <name evidence="3" type="ordered locus">Psta_2206</name>
</gene>
<feature type="compositionally biased region" description="Polar residues" evidence="1">
    <location>
        <begin position="814"/>
        <end position="834"/>
    </location>
</feature>
<feature type="compositionally biased region" description="Polar residues" evidence="1">
    <location>
        <begin position="789"/>
        <end position="803"/>
    </location>
</feature>
<evidence type="ECO:0000313" key="4">
    <source>
        <dbReference type="Proteomes" id="UP000001887"/>
    </source>
</evidence>
<keyword evidence="4" id="KW-1185">Reference proteome</keyword>
<dbReference type="OrthoDB" id="257350at2"/>
<dbReference type="KEGG" id="psl:Psta_2206"/>
<feature type="compositionally biased region" description="Polar residues" evidence="1">
    <location>
        <begin position="1183"/>
        <end position="1204"/>
    </location>
</feature>
<proteinExistence type="predicted"/>
<feature type="transmembrane region" description="Helical" evidence="2">
    <location>
        <begin position="43"/>
        <end position="64"/>
    </location>
</feature>
<feature type="compositionally biased region" description="Polar residues" evidence="1">
    <location>
        <begin position="1041"/>
        <end position="1054"/>
    </location>
</feature>
<feature type="region of interest" description="Disordered" evidence="1">
    <location>
        <begin position="1288"/>
        <end position="1342"/>
    </location>
</feature>
<reference evidence="3 4" key="1">
    <citation type="journal article" date="2009" name="Stand. Genomic Sci.">
        <title>Complete genome sequence of Pirellula staleyi type strain (ATCC 27377).</title>
        <authorList>
            <person name="Clum A."/>
            <person name="Tindall B.J."/>
            <person name="Sikorski J."/>
            <person name="Ivanova N."/>
            <person name="Mavrommatis K."/>
            <person name="Lucas S."/>
            <person name="Glavina del Rio T."/>
            <person name="Nolan M."/>
            <person name="Chen F."/>
            <person name="Tice H."/>
            <person name="Pitluck S."/>
            <person name="Cheng J.F."/>
            <person name="Chertkov O."/>
            <person name="Brettin T."/>
            <person name="Han C."/>
            <person name="Detter J.C."/>
            <person name="Kuske C."/>
            <person name="Bruce D."/>
            <person name="Goodwin L."/>
            <person name="Ovchinikova G."/>
            <person name="Pati A."/>
            <person name="Mikhailova N."/>
            <person name="Chen A."/>
            <person name="Palaniappan K."/>
            <person name="Land M."/>
            <person name="Hauser L."/>
            <person name="Chang Y.J."/>
            <person name="Jeffries C.D."/>
            <person name="Chain P."/>
            <person name="Rohde M."/>
            <person name="Goker M."/>
            <person name="Bristow J."/>
            <person name="Eisen J.A."/>
            <person name="Markowitz V."/>
            <person name="Hugenholtz P."/>
            <person name="Kyrpides N.C."/>
            <person name="Klenk H.P."/>
            <person name="Lapidus A."/>
        </authorList>
    </citation>
    <scope>NUCLEOTIDE SEQUENCE [LARGE SCALE GENOMIC DNA]</scope>
    <source>
        <strain evidence="4">ATCC 27377 / DSM 6068 / ICPB 4128</strain>
    </source>
</reference>
<keyword evidence="2" id="KW-0812">Transmembrane</keyword>
<evidence type="ECO:0000313" key="3">
    <source>
        <dbReference type="EMBL" id="ADB16877.1"/>
    </source>
</evidence>
<feature type="compositionally biased region" description="Polar residues" evidence="1">
    <location>
        <begin position="1309"/>
        <end position="1322"/>
    </location>
</feature>
<evidence type="ECO:0000256" key="1">
    <source>
        <dbReference type="SAM" id="MobiDB-lite"/>
    </source>
</evidence>
<feature type="compositionally biased region" description="Basic and acidic residues" evidence="1">
    <location>
        <begin position="1323"/>
        <end position="1332"/>
    </location>
</feature>
<feature type="compositionally biased region" description="Low complexity" evidence="1">
    <location>
        <begin position="628"/>
        <end position="640"/>
    </location>
</feature>
<feature type="transmembrane region" description="Helical" evidence="2">
    <location>
        <begin position="76"/>
        <end position="100"/>
    </location>
</feature>
<feature type="compositionally biased region" description="Basic and acidic residues" evidence="1">
    <location>
        <begin position="663"/>
        <end position="672"/>
    </location>
</feature>
<feature type="compositionally biased region" description="Low complexity" evidence="1">
    <location>
        <begin position="1144"/>
        <end position="1153"/>
    </location>
</feature>
<dbReference type="STRING" id="530564.Psta_2206"/>
<sequence>MASGTASRLPASSDSASTLKLDQQQAILSELRRTGRQVKLTDLAGQLLLSGIALISVLLLLAIIDHWVMPLGFWGRLVSATAIVAAVVWFVIVRLAPLLLHRIHPSYAARTIENSTPALKNSLINFLLLREQPGVVREVVLEAVQSRAAADIKSVPIETVVDRTRVIRLGYVLCGVMAALAIYKIASPKDPFQTFARVALPFAEIARPSRVTIAEVTPGSSDVFHGEQVKIAARIRGIRASETVIVRYSSRDGSIVDRDVVMQSIAGDLFFEARIPEVASNSADTGITQDLQYMILAGDAETPLYELRVKSAPTIVVSKVEYQYPAYTKLPSRVVELQGDLQAIEGTVATIYGSTSHPLQSAIIDLDYNEKTRLAAQSLSMTIAGETSASYPLKMSVAPGSGESRPSNYQLRFTSSNQLASQNPIVHRVEVIRDLAPEVQLLQPKLPLVEIPLDGSLTMEVRAVDPDFALRSVHLTGTREQDEIVRHPILEETLSGPPQTTANYKFVPAQHKLAVGDEITFVAIAVDNKTDSVSGIPAGNKTVSPSVVVRIVDSVGREDGSGGASDNRNADPTMDDAPKPEKAVDPAQKNGDGNTDPTQQQPGSENSAKPPMPGNSGSQKPKSNPADGGNSSSPMSNQPMPSGPPSGDPMESGSKQPDGASGEQKKPGENDTSKSPPGEKPMDDSSSKPMEGSEGDSGMPMPGSGDMGKPMEGSSSETGKPQEGAGQPMEGGESGGAPQQGTSAAGSPPPGSGDSGDPKSNSPTESGPMNGDPSSGGQGDQGQSSSNPASGQPQQSTTDSSQGGTPGGDASGEASGTSNDAGTQGSGRPSNSGPQRAGDGPGSGKPHDGEVIDEVLNYLKEKQKQNPSPASQDNTDNSTKNTETNQVTTPKNSASGASDPSAAPQPGSPPPGSPEQGTGAQPQESGAKPSDAGSPSAGTPPTGTPKPSDPKQPAGNEATGGASPATGDKPQPSGTKPKDPQGASGTPSQGDTTAEKPENSPGGDSRGASKTKPEEQTPEGSESSKPSSPGQGTTGEAGDGNASQQDKGSGASQEQNRDRPKDQTGGPKNSSSSEASAPSGSKKQSNSKGGDSGDRSGGGSAGGGQPGGQAGNDSAGSNSSADTGAGKSSEQGKGESGEQGGEGTEQSASAEGGKPSGEKGSGNSSRASTSGDKQGAGAPPKSNPEQGNSDATEGAPASNNQGAGSKTGPVVGGGKEGDRGAGTYDKSGPATEGDAVNLDYARRATDMALEHLRDQQHDPDPELLKRLRMTRDEMNEFLRRWESLEKEALENPAKARELDESLRSLGITPPSSRTRAGGSTSDNTRDLRDSGDRTAPPSRYRDLFDAFRKGAARSSN</sequence>
<dbReference type="EMBL" id="CP001848">
    <property type="protein sequence ID" value="ADB16877.1"/>
    <property type="molecule type" value="Genomic_DNA"/>
</dbReference>
<organism evidence="3 4">
    <name type="scientific">Pirellula staleyi (strain ATCC 27377 / DSM 6068 / ICPB 4128)</name>
    <name type="common">Pirella staleyi</name>
    <dbReference type="NCBI Taxonomy" id="530564"/>
    <lineage>
        <taxon>Bacteria</taxon>
        <taxon>Pseudomonadati</taxon>
        <taxon>Planctomycetota</taxon>
        <taxon>Planctomycetia</taxon>
        <taxon>Pirellulales</taxon>
        <taxon>Pirellulaceae</taxon>
        <taxon>Pirellula</taxon>
    </lineage>
</organism>